<dbReference type="InterPro" id="IPR036390">
    <property type="entry name" value="WH_DNA-bd_sf"/>
</dbReference>
<dbReference type="CDD" id="cd05466">
    <property type="entry name" value="PBP2_LTTR_substrate"/>
    <property type="match status" value="1"/>
</dbReference>
<dbReference type="Pfam" id="PF00126">
    <property type="entry name" value="HTH_1"/>
    <property type="match status" value="1"/>
</dbReference>
<sequence length="299" mass="33840">MEFRLLEYFMAVCEELHFTKAATKLGISQPTLSQQIQLLEGRMGTMLFRRVGKKNYLTEAGQTLKEHTLRIFHELEQAQTEINELKGMQRGKLRIGCSGNHLLTRTLLSFHMKVPGVSLSILELTTEETKQGLLANKLDLGIVFLPLNDDQIISKELYTEELSLAVGLEHPLAGNLAIRLQQLDTTSLILFPEKFLVRQMIDTYSLEAGLMMQPIIELSTMDSIMELVRLGVGATILPKSYLIHLNDPQIHVIPIVDPAPRKEVGIVYRKEKFINTALEAFIRELILTYKPLSDEVGNE</sequence>
<dbReference type="Proteomes" id="UP000019364">
    <property type="component" value="Unassembled WGS sequence"/>
</dbReference>
<dbReference type="GO" id="GO:0003677">
    <property type="term" value="F:DNA binding"/>
    <property type="evidence" value="ECO:0007669"/>
    <property type="project" value="UniProtKB-KW"/>
</dbReference>
<keyword evidence="4" id="KW-0804">Transcription</keyword>
<evidence type="ECO:0000256" key="1">
    <source>
        <dbReference type="ARBA" id="ARBA00009437"/>
    </source>
</evidence>
<dbReference type="SUPFAM" id="SSF53850">
    <property type="entry name" value="Periplasmic binding protein-like II"/>
    <property type="match status" value="1"/>
</dbReference>
<dbReference type="OrthoDB" id="9803735at2"/>
<protein>
    <submittedName>
        <fullName evidence="6">Transcriptional regulator</fullName>
    </submittedName>
</protein>
<evidence type="ECO:0000313" key="6">
    <source>
        <dbReference type="EMBL" id="GAF06741.1"/>
    </source>
</evidence>
<dbReference type="PRINTS" id="PR00039">
    <property type="entry name" value="HTHLYSR"/>
</dbReference>
<evidence type="ECO:0000313" key="7">
    <source>
        <dbReference type="Proteomes" id="UP000019364"/>
    </source>
</evidence>
<evidence type="ECO:0000259" key="5">
    <source>
        <dbReference type="PROSITE" id="PS50931"/>
    </source>
</evidence>
<dbReference type="GO" id="GO:0003700">
    <property type="term" value="F:DNA-binding transcription factor activity"/>
    <property type="evidence" value="ECO:0007669"/>
    <property type="project" value="InterPro"/>
</dbReference>
<comment type="caution">
    <text evidence="6">The sequence shown here is derived from an EMBL/GenBank/DDBJ whole genome shotgun (WGS) entry which is preliminary data.</text>
</comment>
<feature type="domain" description="HTH lysR-type" evidence="5">
    <location>
        <begin position="1"/>
        <end position="58"/>
    </location>
</feature>
<dbReference type="PANTHER" id="PTHR30346">
    <property type="entry name" value="TRANSCRIPTIONAL DUAL REGULATOR HCAR-RELATED"/>
    <property type="match status" value="1"/>
</dbReference>
<dbReference type="InterPro" id="IPR000847">
    <property type="entry name" value="LysR_HTH_N"/>
</dbReference>
<gene>
    <name evidence="6" type="ORF">JCM16418_720</name>
</gene>
<dbReference type="eggNOG" id="COG0583">
    <property type="taxonomic scope" value="Bacteria"/>
</dbReference>
<evidence type="ECO:0000256" key="4">
    <source>
        <dbReference type="ARBA" id="ARBA00023163"/>
    </source>
</evidence>
<dbReference type="Gene3D" id="3.40.190.290">
    <property type="match status" value="1"/>
</dbReference>
<organism evidence="6 7">
    <name type="scientific">Paenibacillus pini JCM 16418</name>
    <dbReference type="NCBI Taxonomy" id="1236976"/>
    <lineage>
        <taxon>Bacteria</taxon>
        <taxon>Bacillati</taxon>
        <taxon>Bacillota</taxon>
        <taxon>Bacilli</taxon>
        <taxon>Bacillales</taxon>
        <taxon>Paenibacillaceae</taxon>
        <taxon>Paenibacillus</taxon>
    </lineage>
</organism>
<accession>W7YQ85</accession>
<keyword evidence="3" id="KW-0238">DNA-binding</keyword>
<dbReference type="InterPro" id="IPR036388">
    <property type="entry name" value="WH-like_DNA-bd_sf"/>
</dbReference>
<dbReference type="PROSITE" id="PS50931">
    <property type="entry name" value="HTH_LYSR"/>
    <property type="match status" value="1"/>
</dbReference>
<dbReference type="STRING" id="1236976.JCM16418_720"/>
<name>W7YQ85_9BACL</name>
<evidence type="ECO:0000256" key="2">
    <source>
        <dbReference type="ARBA" id="ARBA00023015"/>
    </source>
</evidence>
<keyword evidence="7" id="KW-1185">Reference proteome</keyword>
<dbReference type="EMBL" id="BAVZ01000002">
    <property type="protein sequence ID" value="GAF06741.1"/>
    <property type="molecule type" value="Genomic_DNA"/>
</dbReference>
<dbReference type="GO" id="GO:0032993">
    <property type="term" value="C:protein-DNA complex"/>
    <property type="evidence" value="ECO:0007669"/>
    <property type="project" value="TreeGrafter"/>
</dbReference>
<reference evidence="6 7" key="1">
    <citation type="journal article" date="2014" name="Genome Announc.">
        <title>Draft Genome Sequence of Paenibacillus pini JCM 16418T, Isolated from the Rhizosphere of Pine Tree.</title>
        <authorList>
            <person name="Yuki M."/>
            <person name="Oshima K."/>
            <person name="Suda W."/>
            <person name="Oshida Y."/>
            <person name="Kitamura K."/>
            <person name="Iida Y."/>
            <person name="Hattori M."/>
            <person name="Ohkuma M."/>
        </authorList>
    </citation>
    <scope>NUCLEOTIDE SEQUENCE [LARGE SCALE GENOMIC DNA]</scope>
    <source>
        <strain evidence="6 7">JCM 16418</strain>
    </source>
</reference>
<dbReference type="SUPFAM" id="SSF46785">
    <property type="entry name" value="Winged helix' DNA-binding domain"/>
    <property type="match status" value="1"/>
</dbReference>
<dbReference type="RefSeq" id="WP_036646204.1">
    <property type="nucleotide sequence ID" value="NZ_BAVZ01000002.1"/>
</dbReference>
<proteinExistence type="inferred from homology"/>
<dbReference type="Gene3D" id="1.10.10.10">
    <property type="entry name" value="Winged helix-like DNA-binding domain superfamily/Winged helix DNA-binding domain"/>
    <property type="match status" value="1"/>
</dbReference>
<comment type="similarity">
    <text evidence="1">Belongs to the LysR transcriptional regulatory family.</text>
</comment>
<dbReference type="Pfam" id="PF03466">
    <property type="entry name" value="LysR_substrate"/>
    <property type="match status" value="1"/>
</dbReference>
<keyword evidence="2" id="KW-0805">Transcription regulation</keyword>
<dbReference type="InterPro" id="IPR005119">
    <property type="entry name" value="LysR_subst-bd"/>
</dbReference>
<dbReference type="FunFam" id="1.10.10.10:FF:000001">
    <property type="entry name" value="LysR family transcriptional regulator"/>
    <property type="match status" value="1"/>
</dbReference>
<dbReference type="AlphaFoldDB" id="W7YQ85"/>
<evidence type="ECO:0000256" key="3">
    <source>
        <dbReference type="ARBA" id="ARBA00023125"/>
    </source>
</evidence>
<dbReference type="PANTHER" id="PTHR30346:SF31">
    <property type="entry name" value="LYSR SUBSTRATE-BINDING"/>
    <property type="match status" value="1"/>
</dbReference>